<comment type="caution">
    <text evidence="2">The sequence shown here is derived from an EMBL/GenBank/DDBJ whole genome shotgun (WGS) entry which is preliminary data.</text>
</comment>
<organism evidence="2 3">
    <name type="scientific">Petrachloros mirabilis ULC683</name>
    <dbReference type="NCBI Taxonomy" id="2781853"/>
    <lineage>
        <taxon>Bacteria</taxon>
        <taxon>Bacillati</taxon>
        <taxon>Cyanobacteriota</taxon>
        <taxon>Cyanophyceae</taxon>
        <taxon>Synechococcales</taxon>
        <taxon>Petrachlorosaceae</taxon>
        <taxon>Petrachloros</taxon>
        <taxon>Petrachloros mirabilis</taxon>
    </lineage>
</organism>
<evidence type="ECO:0000259" key="1">
    <source>
        <dbReference type="Pfam" id="PF03050"/>
    </source>
</evidence>
<evidence type="ECO:0000313" key="2">
    <source>
        <dbReference type="EMBL" id="NCJ07074.1"/>
    </source>
</evidence>
<dbReference type="RefSeq" id="WP_161825549.1">
    <property type="nucleotide sequence ID" value="NZ_WVIC01000020.1"/>
</dbReference>
<dbReference type="Proteomes" id="UP000607397">
    <property type="component" value="Unassembled WGS sequence"/>
</dbReference>
<dbReference type="EMBL" id="WVIC01000020">
    <property type="protein sequence ID" value="NCJ07074.1"/>
    <property type="molecule type" value="Genomic_DNA"/>
</dbReference>
<evidence type="ECO:0000313" key="3">
    <source>
        <dbReference type="Proteomes" id="UP000607397"/>
    </source>
</evidence>
<dbReference type="InterPro" id="IPR052344">
    <property type="entry name" value="Transposase-related"/>
</dbReference>
<dbReference type="InterPro" id="IPR004291">
    <property type="entry name" value="Transposase_IS66_central"/>
</dbReference>
<name>A0A8K2A8C7_9CYAN</name>
<reference evidence="2" key="1">
    <citation type="submission" date="2019-12" db="EMBL/GenBank/DDBJ databases">
        <title>High-Quality draft genome sequences of three cyanobacteria isolated from the limestone walls of the Old Cathedral of Coimbra.</title>
        <authorList>
            <person name="Tiago I."/>
            <person name="Soares F."/>
            <person name="Portugal A."/>
        </authorList>
    </citation>
    <scope>NUCLEOTIDE SEQUENCE [LARGE SCALE GENOMIC DNA]</scope>
    <source>
        <strain evidence="2">C</strain>
    </source>
</reference>
<dbReference type="AlphaFoldDB" id="A0A8K2A8C7"/>
<proteinExistence type="predicted"/>
<protein>
    <submittedName>
        <fullName evidence="2">Transposase</fullName>
    </submittedName>
</protein>
<dbReference type="PANTHER" id="PTHR33678">
    <property type="entry name" value="BLL1576 PROTEIN"/>
    <property type="match status" value="1"/>
</dbReference>
<accession>A0A8K2A8C7</accession>
<sequence>MQNFSLSFDNNQAERDLRMMKLKQKISGGFRSEDGSRQFCRIRGYLATLRKQRLNVFDALFNLFAGNSQSPLSQPE</sequence>
<keyword evidence="3" id="KW-1185">Reference proteome</keyword>
<dbReference type="Pfam" id="PF03050">
    <property type="entry name" value="DDE_Tnp_IS66"/>
    <property type="match status" value="1"/>
</dbReference>
<gene>
    <name evidence="2" type="ORF">GS597_11255</name>
</gene>
<dbReference type="PANTHER" id="PTHR33678:SF1">
    <property type="entry name" value="BLL1576 PROTEIN"/>
    <property type="match status" value="1"/>
</dbReference>
<feature type="domain" description="Transposase IS66 central" evidence="1">
    <location>
        <begin position="4"/>
        <end position="37"/>
    </location>
</feature>